<accession>A0ABQ9K9C7</accession>
<name>A0ABQ9K9C7_HEVBR</name>
<sequence length="75" mass="8060">MSRTVMFPCRKNGVLLLVAVQFMKKVSSRKHPLRVPNGYGMLRFPQLYGQPGLARGIGGNAATAAAVANDNSNSQ</sequence>
<gene>
    <name evidence="1" type="ORF">P3X46_034524</name>
</gene>
<proteinExistence type="predicted"/>
<evidence type="ECO:0000313" key="2">
    <source>
        <dbReference type="Proteomes" id="UP001174677"/>
    </source>
</evidence>
<organism evidence="1 2">
    <name type="scientific">Hevea brasiliensis</name>
    <name type="common">Para rubber tree</name>
    <name type="synonym">Siphonia brasiliensis</name>
    <dbReference type="NCBI Taxonomy" id="3981"/>
    <lineage>
        <taxon>Eukaryota</taxon>
        <taxon>Viridiplantae</taxon>
        <taxon>Streptophyta</taxon>
        <taxon>Embryophyta</taxon>
        <taxon>Tracheophyta</taxon>
        <taxon>Spermatophyta</taxon>
        <taxon>Magnoliopsida</taxon>
        <taxon>eudicotyledons</taxon>
        <taxon>Gunneridae</taxon>
        <taxon>Pentapetalae</taxon>
        <taxon>rosids</taxon>
        <taxon>fabids</taxon>
        <taxon>Malpighiales</taxon>
        <taxon>Euphorbiaceae</taxon>
        <taxon>Crotonoideae</taxon>
        <taxon>Micrandreae</taxon>
        <taxon>Hevea</taxon>
    </lineage>
</organism>
<dbReference type="Proteomes" id="UP001174677">
    <property type="component" value="Unassembled WGS sequence"/>
</dbReference>
<evidence type="ECO:0000313" key="1">
    <source>
        <dbReference type="EMBL" id="KAJ9128740.1"/>
    </source>
</evidence>
<keyword evidence="2" id="KW-1185">Reference proteome</keyword>
<dbReference type="EMBL" id="JARPOI010000406">
    <property type="protein sequence ID" value="KAJ9128740.1"/>
    <property type="molecule type" value="Genomic_DNA"/>
</dbReference>
<reference evidence="1 2" key="1">
    <citation type="journal article" date="2023" name="Plant Biotechnol. J.">
        <title>Chromosome-level wild Hevea brasiliensis genome provides new tools for genomic-assisted breeding and valuable loci to elevate rubber yield.</title>
        <authorList>
            <person name="Cheng H."/>
            <person name="Song X."/>
            <person name="Hu Y."/>
            <person name="Wu T."/>
            <person name="Yang Q."/>
            <person name="An Z."/>
            <person name="Feng S."/>
            <person name="Deng Z."/>
            <person name="Wu W."/>
            <person name="Zeng X."/>
            <person name="Tu M."/>
            <person name="Wang X."/>
            <person name="Huang H."/>
        </authorList>
    </citation>
    <scope>NUCLEOTIDE SEQUENCE [LARGE SCALE GENOMIC DNA]</scope>
    <source>
        <strain evidence="1">MT/VB/25A 57/8</strain>
    </source>
</reference>
<protein>
    <submittedName>
        <fullName evidence="1">Uncharacterized protein</fullName>
    </submittedName>
</protein>
<comment type="caution">
    <text evidence="1">The sequence shown here is derived from an EMBL/GenBank/DDBJ whole genome shotgun (WGS) entry which is preliminary data.</text>
</comment>